<dbReference type="AlphaFoldDB" id="A0A166BRU2"/>
<dbReference type="OrthoDB" id="71307at2759"/>
<name>A0A166BRU2_9AGAM</name>
<protein>
    <recommendedName>
        <fullName evidence="1">BTB domain-containing protein</fullName>
    </recommendedName>
</protein>
<dbReference type="Gene3D" id="3.30.710.10">
    <property type="entry name" value="Potassium Channel Kv1.1, Chain A"/>
    <property type="match status" value="1"/>
</dbReference>
<dbReference type="PROSITE" id="PS50097">
    <property type="entry name" value="BTB"/>
    <property type="match status" value="1"/>
</dbReference>
<feature type="domain" description="BTB" evidence="1">
    <location>
        <begin position="8"/>
        <end position="76"/>
    </location>
</feature>
<proteinExistence type="predicted"/>
<evidence type="ECO:0000259" key="1">
    <source>
        <dbReference type="PROSITE" id="PS50097"/>
    </source>
</evidence>
<keyword evidence="3" id="KW-1185">Reference proteome</keyword>
<dbReference type="SUPFAM" id="SSF54695">
    <property type="entry name" value="POZ domain"/>
    <property type="match status" value="1"/>
</dbReference>
<dbReference type="CDD" id="cd18186">
    <property type="entry name" value="BTB_POZ_ZBTB_KLHL-like"/>
    <property type="match status" value="1"/>
</dbReference>
<dbReference type="InterPro" id="IPR011333">
    <property type="entry name" value="SKP1/BTB/POZ_sf"/>
</dbReference>
<dbReference type="SMART" id="SM00225">
    <property type="entry name" value="BTB"/>
    <property type="match status" value="1"/>
</dbReference>
<evidence type="ECO:0000313" key="3">
    <source>
        <dbReference type="Proteomes" id="UP000076798"/>
    </source>
</evidence>
<dbReference type="Pfam" id="PF00651">
    <property type="entry name" value="BTB"/>
    <property type="match status" value="1"/>
</dbReference>
<accession>A0A166BRU2</accession>
<dbReference type="STRING" id="1314776.A0A166BRU2"/>
<dbReference type="EMBL" id="KV428101">
    <property type="protein sequence ID" value="KZT36674.1"/>
    <property type="molecule type" value="Genomic_DNA"/>
</dbReference>
<reference evidence="2 3" key="1">
    <citation type="journal article" date="2016" name="Mol. Biol. Evol.">
        <title>Comparative Genomics of Early-Diverging Mushroom-Forming Fungi Provides Insights into the Origins of Lignocellulose Decay Capabilities.</title>
        <authorList>
            <person name="Nagy L.G."/>
            <person name="Riley R."/>
            <person name="Tritt A."/>
            <person name="Adam C."/>
            <person name="Daum C."/>
            <person name="Floudas D."/>
            <person name="Sun H."/>
            <person name="Yadav J.S."/>
            <person name="Pangilinan J."/>
            <person name="Larsson K.H."/>
            <person name="Matsuura K."/>
            <person name="Barry K."/>
            <person name="Labutti K."/>
            <person name="Kuo R."/>
            <person name="Ohm R.A."/>
            <person name="Bhattacharya S.S."/>
            <person name="Shirouzu T."/>
            <person name="Yoshinaga Y."/>
            <person name="Martin F.M."/>
            <person name="Grigoriev I.V."/>
            <person name="Hibbett D.S."/>
        </authorList>
    </citation>
    <scope>NUCLEOTIDE SEQUENCE [LARGE SCALE GENOMIC DNA]</scope>
    <source>
        <strain evidence="2 3">HHB10207 ss-3</strain>
    </source>
</reference>
<organism evidence="2 3">
    <name type="scientific">Sistotremastrum suecicum HHB10207 ss-3</name>
    <dbReference type="NCBI Taxonomy" id="1314776"/>
    <lineage>
        <taxon>Eukaryota</taxon>
        <taxon>Fungi</taxon>
        <taxon>Dikarya</taxon>
        <taxon>Basidiomycota</taxon>
        <taxon>Agaricomycotina</taxon>
        <taxon>Agaricomycetes</taxon>
        <taxon>Sistotremastrales</taxon>
        <taxon>Sistotremastraceae</taxon>
        <taxon>Sistotremastrum</taxon>
    </lineage>
</organism>
<gene>
    <name evidence="2" type="ORF">SISSUDRAFT_988815</name>
</gene>
<dbReference type="Proteomes" id="UP000076798">
    <property type="component" value="Unassembled WGS sequence"/>
</dbReference>
<evidence type="ECO:0000313" key="2">
    <source>
        <dbReference type="EMBL" id="KZT36674.1"/>
    </source>
</evidence>
<dbReference type="InterPro" id="IPR000210">
    <property type="entry name" value="BTB/POZ_dom"/>
</dbReference>
<sequence>MDPEFTEGDFTIRSADGQTFRVFRAILAASSQFWKDLFSIPRPVLNSALDSPNTDDDVVDVSESALTVRTLLQFTYPISDPTITSLDHLVPVLEASLKFDMQDATSKLRKLLISPEYLQSSPTRVYAIACRFELYEEAKIASRETLRSNILDLPLSEDLKYISAYDYHRLLDLHRQRVAAALDLLRITPNIKCPQCSLTHYGNTGTPKWWEDFDMRAKEELHKAPITDTIFSTRFLARSAVAGCQRCGASILESYDYLLEIKASIDKLPDTI</sequence>